<feature type="coiled-coil region" evidence="1">
    <location>
        <begin position="214"/>
        <end position="252"/>
    </location>
</feature>
<dbReference type="RefSeq" id="WP_070176961.1">
    <property type="nucleotide sequence ID" value="NZ_BMJR01000003.1"/>
</dbReference>
<dbReference type="CDD" id="cd01949">
    <property type="entry name" value="GGDEF"/>
    <property type="match status" value="1"/>
</dbReference>
<feature type="transmembrane region" description="Helical" evidence="2">
    <location>
        <begin position="165"/>
        <end position="184"/>
    </location>
</feature>
<dbReference type="EMBL" id="MJIC01000014">
    <property type="protein sequence ID" value="OFI34033.1"/>
    <property type="molecule type" value="Genomic_DNA"/>
</dbReference>
<keyword evidence="6" id="KW-1185">Reference proteome</keyword>
<dbReference type="CDD" id="cd01948">
    <property type="entry name" value="EAL"/>
    <property type="match status" value="1"/>
</dbReference>
<dbReference type="Proteomes" id="UP000176037">
    <property type="component" value="Unassembled WGS sequence"/>
</dbReference>
<dbReference type="InterPro" id="IPR043128">
    <property type="entry name" value="Rev_trsase/Diguanyl_cyclase"/>
</dbReference>
<comment type="caution">
    <text evidence="5">The sequence shown here is derived from an EMBL/GenBank/DDBJ whole genome shotgun (WGS) entry which is preliminary data.</text>
</comment>
<name>A0A1E8FEX0_9ALTE</name>
<protein>
    <recommendedName>
        <fullName evidence="7">Diguanylate cyclase</fullName>
    </recommendedName>
</protein>
<dbReference type="InterPro" id="IPR035919">
    <property type="entry name" value="EAL_sf"/>
</dbReference>
<dbReference type="AlphaFoldDB" id="A0A1E8FEX0"/>
<dbReference type="Pfam" id="PF00990">
    <property type="entry name" value="GGDEF"/>
    <property type="match status" value="1"/>
</dbReference>
<keyword evidence="2" id="KW-0472">Membrane</keyword>
<dbReference type="PANTHER" id="PTHR44757:SF2">
    <property type="entry name" value="BIOFILM ARCHITECTURE MAINTENANCE PROTEIN MBAA"/>
    <property type="match status" value="1"/>
</dbReference>
<dbReference type="SMART" id="SM00052">
    <property type="entry name" value="EAL"/>
    <property type="match status" value="1"/>
</dbReference>
<evidence type="ECO:0000313" key="5">
    <source>
        <dbReference type="EMBL" id="OFI34033.1"/>
    </source>
</evidence>
<keyword evidence="2" id="KW-1133">Transmembrane helix</keyword>
<sequence length="674" mass="74888">MALSQSRYLPSLRHEILALLQANAVGGLLITVFSFSAMTFGFNNHSNQTTKIVLWALMLIVCLLRAIDGIYWHKKLKYHEVYSQWPLLRFVLGSVVTALLWAAYCSLLYHHMDLIELATTMIIVAAMAGGAATVLSPHLPLVLIYTSLLLLPLSLQTVFDMEAQLHLLGSLGILFWLVMCGTAMKSNQFIHRAIQMKSENENLLALTTSERAKVERVNQELKAANVSLDNANASLENEVRKRTAELHQLSHTDPLTGLMNRMGFMQKLSVLISRARSDGNAIAVLFIDLDGFKQINDSLGHQAGDKVLSDIALKLADYSEADCIGRWGGDEFIIVLPHAEKNTAMAVALAIKSRLANLQPLEESTLTLGATIGIAMYPEHSEDGATLIQLADLTMYHQKHIASGQVGVYSQALYAKLHHEQTLLEGLRHAISQKELSVVYQPILDAQTEQLWAVEALLRWQFAGRSISPAEFIPLAEKNGSIYEIGNWVLHRACIDAAHWDNQALRLSVNVSLMQLLRDDFIASVDKALASSGLAPQRLHLEVTESIFSDDMDLLASKISALKARHIKVAIDDFGTGFSSLSMLQSLDFDVLKIDRSFVQQMTENNNAIVRATLLMANELGCKTVAEGIETNEQAKLLTTMGVDCLQGYLYARPMNNKRLSQWYTSWQQKHQTQ</sequence>
<evidence type="ECO:0000256" key="1">
    <source>
        <dbReference type="SAM" id="Coils"/>
    </source>
</evidence>
<feature type="domain" description="GGDEF" evidence="4">
    <location>
        <begin position="280"/>
        <end position="411"/>
    </location>
</feature>
<dbReference type="SUPFAM" id="SSF141868">
    <property type="entry name" value="EAL domain-like"/>
    <property type="match status" value="1"/>
</dbReference>
<dbReference type="InterPro" id="IPR052155">
    <property type="entry name" value="Biofilm_reg_signaling"/>
</dbReference>
<gene>
    <name evidence="5" type="ORF">BFC17_21005</name>
</gene>
<dbReference type="PANTHER" id="PTHR44757">
    <property type="entry name" value="DIGUANYLATE CYCLASE DGCP"/>
    <property type="match status" value="1"/>
</dbReference>
<feature type="transmembrane region" description="Helical" evidence="2">
    <location>
        <begin position="142"/>
        <end position="159"/>
    </location>
</feature>
<dbReference type="InterPro" id="IPR000160">
    <property type="entry name" value="GGDEF_dom"/>
</dbReference>
<evidence type="ECO:0000259" key="4">
    <source>
        <dbReference type="PROSITE" id="PS50887"/>
    </source>
</evidence>
<dbReference type="InterPro" id="IPR001633">
    <property type="entry name" value="EAL_dom"/>
</dbReference>
<dbReference type="PROSITE" id="PS50887">
    <property type="entry name" value="GGDEF"/>
    <property type="match status" value="1"/>
</dbReference>
<dbReference type="Gene3D" id="3.20.20.450">
    <property type="entry name" value="EAL domain"/>
    <property type="match status" value="1"/>
</dbReference>
<feature type="transmembrane region" description="Helical" evidence="2">
    <location>
        <begin position="85"/>
        <end position="109"/>
    </location>
</feature>
<dbReference type="SMART" id="SM00267">
    <property type="entry name" value="GGDEF"/>
    <property type="match status" value="1"/>
</dbReference>
<feature type="transmembrane region" description="Helical" evidence="2">
    <location>
        <begin position="115"/>
        <end position="135"/>
    </location>
</feature>
<evidence type="ECO:0000313" key="6">
    <source>
        <dbReference type="Proteomes" id="UP000176037"/>
    </source>
</evidence>
<feature type="transmembrane region" description="Helical" evidence="2">
    <location>
        <begin position="16"/>
        <end position="40"/>
    </location>
</feature>
<dbReference type="OrthoDB" id="9814202at2"/>
<evidence type="ECO:0000256" key="2">
    <source>
        <dbReference type="SAM" id="Phobius"/>
    </source>
</evidence>
<feature type="transmembrane region" description="Helical" evidence="2">
    <location>
        <begin position="52"/>
        <end position="73"/>
    </location>
</feature>
<accession>A0A1E8FEX0</accession>
<dbReference type="Gene3D" id="3.30.70.270">
    <property type="match status" value="1"/>
</dbReference>
<dbReference type="PROSITE" id="PS50883">
    <property type="entry name" value="EAL"/>
    <property type="match status" value="1"/>
</dbReference>
<keyword evidence="2" id="KW-0812">Transmembrane</keyword>
<feature type="domain" description="EAL" evidence="3">
    <location>
        <begin position="420"/>
        <end position="668"/>
    </location>
</feature>
<dbReference type="InterPro" id="IPR029787">
    <property type="entry name" value="Nucleotide_cyclase"/>
</dbReference>
<proteinExistence type="predicted"/>
<dbReference type="NCBIfam" id="TIGR00254">
    <property type="entry name" value="GGDEF"/>
    <property type="match status" value="1"/>
</dbReference>
<evidence type="ECO:0000259" key="3">
    <source>
        <dbReference type="PROSITE" id="PS50883"/>
    </source>
</evidence>
<dbReference type="STRING" id="1856405.BFC17_21005"/>
<evidence type="ECO:0008006" key="7">
    <source>
        <dbReference type="Google" id="ProtNLM"/>
    </source>
</evidence>
<dbReference type="Pfam" id="PF00563">
    <property type="entry name" value="EAL"/>
    <property type="match status" value="1"/>
</dbReference>
<reference evidence="5 6" key="1">
    <citation type="submission" date="2016-09" db="EMBL/GenBank/DDBJ databases">
        <title>Alteromonas lipolytica, a new species isolated from sea water.</title>
        <authorList>
            <person name="Wu Y.-H."/>
            <person name="Cheng H."/>
            <person name="Xu X.-W."/>
        </authorList>
    </citation>
    <scope>NUCLEOTIDE SEQUENCE [LARGE SCALE GENOMIC DNA]</scope>
    <source>
        <strain evidence="5 6">JW12</strain>
    </source>
</reference>
<dbReference type="SUPFAM" id="SSF55073">
    <property type="entry name" value="Nucleotide cyclase"/>
    <property type="match status" value="1"/>
</dbReference>
<organism evidence="5 6">
    <name type="scientific">Alteromonas lipolytica</name>
    <dbReference type="NCBI Taxonomy" id="1856405"/>
    <lineage>
        <taxon>Bacteria</taxon>
        <taxon>Pseudomonadati</taxon>
        <taxon>Pseudomonadota</taxon>
        <taxon>Gammaproteobacteria</taxon>
        <taxon>Alteromonadales</taxon>
        <taxon>Alteromonadaceae</taxon>
        <taxon>Alteromonas/Salinimonas group</taxon>
        <taxon>Alteromonas</taxon>
    </lineage>
</organism>
<keyword evidence="1" id="KW-0175">Coiled coil</keyword>